<dbReference type="Pfam" id="PF23055">
    <property type="entry name" value="DUF7041"/>
    <property type="match status" value="1"/>
</dbReference>
<keyword evidence="4" id="KW-1185">Reference proteome</keyword>
<evidence type="ECO:0000259" key="2">
    <source>
        <dbReference type="Pfam" id="PF23055"/>
    </source>
</evidence>
<dbReference type="EMBL" id="JANEYG010000073">
    <property type="protein sequence ID" value="KAJ8914388.1"/>
    <property type="molecule type" value="Genomic_DNA"/>
</dbReference>
<dbReference type="AlphaFoldDB" id="A0AAV8VJJ2"/>
<proteinExistence type="predicted"/>
<evidence type="ECO:0000313" key="3">
    <source>
        <dbReference type="EMBL" id="KAJ8914388.1"/>
    </source>
</evidence>
<dbReference type="Proteomes" id="UP001159042">
    <property type="component" value="Unassembled WGS sequence"/>
</dbReference>
<accession>A0AAV8VJJ2</accession>
<reference evidence="3 4" key="1">
    <citation type="journal article" date="2023" name="Insect Mol. Biol.">
        <title>Genome sequencing provides insights into the evolution of gene families encoding plant cell wall-degrading enzymes in longhorned beetles.</title>
        <authorList>
            <person name="Shin N.R."/>
            <person name="Okamura Y."/>
            <person name="Kirsch R."/>
            <person name="Pauchet Y."/>
        </authorList>
    </citation>
    <scope>NUCLEOTIDE SEQUENCE [LARGE SCALE GENOMIC DNA]</scope>
    <source>
        <strain evidence="3">EAD_L_NR</strain>
    </source>
</reference>
<comment type="caution">
    <text evidence="3">The sequence shown here is derived from an EMBL/GenBank/DDBJ whole genome shotgun (WGS) entry which is preliminary data.</text>
</comment>
<feature type="region of interest" description="Disordered" evidence="1">
    <location>
        <begin position="1"/>
        <end position="29"/>
    </location>
</feature>
<feature type="domain" description="DUF7041" evidence="2">
    <location>
        <begin position="57"/>
        <end position="138"/>
    </location>
</feature>
<organism evidence="3 4">
    <name type="scientific">Exocentrus adspersus</name>
    <dbReference type="NCBI Taxonomy" id="1586481"/>
    <lineage>
        <taxon>Eukaryota</taxon>
        <taxon>Metazoa</taxon>
        <taxon>Ecdysozoa</taxon>
        <taxon>Arthropoda</taxon>
        <taxon>Hexapoda</taxon>
        <taxon>Insecta</taxon>
        <taxon>Pterygota</taxon>
        <taxon>Neoptera</taxon>
        <taxon>Endopterygota</taxon>
        <taxon>Coleoptera</taxon>
        <taxon>Polyphaga</taxon>
        <taxon>Cucujiformia</taxon>
        <taxon>Chrysomeloidea</taxon>
        <taxon>Cerambycidae</taxon>
        <taxon>Lamiinae</taxon>
        <taxon>Acanthocinini</taxon>
        <taxon>Exocentrus</taxon>
    </lineage>
</organism>
<dbReference type="PANTHER" id="PTHR33327:SF3">
    <property type="entry name" value="RNA-DIRECTED DNA POLYMERASE"/>
    <property type="match status" value="1"/>
</dbReference>
<evidence type="ECO:0000313" key="4">
    <source>
        <dbReference type="Proteomes" id="UP001159042"/>
    </source>
</evidence>
<dbReference type="PANTHER" id="PTHR33327">
    <property type="entry name" value="ENDONUCLEASE"/>
    <property type="match status" value="1"/>
</dbReference>
<dbReference type="InterPro" id="IPR055469">
    <property type="entry name" value="DUF7041"/>
</dbReference>
<protein>
    <recommendedName>
        <fullName evidence="2">DUF7041 domain-containing protein</fullName>
    </recommendedName>
</protein>
<evidence type="ECO:0000256" key="1">
    <source>
        <dbReference type="SAM" id="MobiDB-lite"/>
    </source>
</evidence>
<name>A0AAV8VJJ2_9CUCU</name>
<sequence>MPPNSDDEQQTIWHAKSSHSAKNKSGSDFNKKLSRTSSCIQLQAEDPTIARLAIRLHPFVPNDPELWFSMVECSFDATKIKTDSTKFGHVLGILYPKYVTEVHDIIVNPSERDAYKTLKIELIKRLSTTQDQNTNPLLEREEIGDRKPSLFLHHLRNLNGTAMSENVIGTLWMSRLPTETQAILATQKDASLDSVTELADANARPHGPPQVAEMTLQSQEAMLNLKFTQLAVNILQDILSTISQEIAALNYSTLRDDRTGHRRWPARSRSRPWTGPRENTGPYRALLVPLEVR</sequence>
<gene>
    <name evidence="3" type="ORF">NQ315_017478</name>
</gene>